<reference evidence="6" key="2">
    <citation type="journal article" date="2015" name="Data Brief">
        <title>Shoot transcriptome of the giant reed, Arundo donax.</title>
        <authorList>
            <person name="Barrero R.A."/>
            <person name="Guerrero F.D."/>
            <person name="Moolhuijzen P."/>
            <person name="Goolsby J.A."/>
            <person name="Tidwell J."/>
            <person name="Bellgard S.E."/>
            <person name="Bellgard M.I."/>
        </authorList>
    </citation>
    <scope>NUCLEOTIDE SEQUENCE</scope>
    <source>
        <tissue evidence="6">Shoot tissue taken approximately 20 cm above the soil surface</tissue>
    </source>
</reference>
<dbReference type="EMBL" id="GBRH01223436">
    <property type="protein sequence ID" value="JAD74459.1"/>
    <property type="molecule type" value="Transcribed_RNA"/>
</dbReference>
<evidence type="ECO:0000256" key="3">
    <source>
        <dbReference type="ARBA" id="ARBA00022777"/>
    </source>
</evidence>
<evidence type="ECO:0000313" key="6">
    <source>
        <dbReference type="EMBL" id="JAD74459.1"/>
    </source>
</evidence>
<dbReference type="InterPro" id="IPR002173">
    <property type="entry name" value="Carboh/pur_kinase_PfkB_CS"/>
</dbReference>
<feature type="domain" description="Carbohydrate kinase PfkB" evidence="5">
    <location>
        <begin position="4"/>
        <end position="205"/>
    </location>
</feature>
<dbReference type="InterPro" id="IPR002139">
    <property type="entry name" value="Ribo/fructo_kinase"/>
</dbReference>
<proteinExistence type="inferred from homology"/>
<dbReference type="GO" id="GO:0006796">
    <property type="term" value="P:phosphate-containing compound metabolic process"/>
    <property type="evidence" value="ECO:0007669"/>
    <property type="project" value="UniProtKB-ARBA"/>
</dbReference>
<dbReference type="InterPro" id="IPR029056">
    <property type="entry name" value="Ribokinase-like"/>
</dbReference>
<dbReference type="SUPFAM" id="SSF53613">
    <property type="entry name" value="Ribokinase-like"/>
    <property type="match status" value="1"/>
</dbReference>
<dbReference type="PRINTS" id="PR00990">
    <property type="entry name" value="RIBOKINASE"/>
</dbReference>
<keyword evidence="3 4" id="KW-0418">Kinase</keyword>
<sequence>MLMPDGQNSIIIVGGANMEGWAAGVEPEDLELIRKAGVLLLQREIPDWVNVQAAQVLASAAKSAGVPVIMDAGGMDAPVPGELLRLVDIFSPNETELARLTGLPTETFEQISQTAGECHKMGVKEVLVKLGSQGSALFVEGEEPIRQPIIPATEVIDTTGAGDTFTSAFAVALVEGKPKTECMRFAAAAASLCVPVKGAIPSMPARKSVIKLLETVQVE</sequence>
<comment type="similarity">
    <text evidence="1 4">Belongs to the carbohydrate kinase PfkB family.</text>
</comment>
<evidence type="ECO:0000256" key="2">
    <source>
        <dbReference type="ARBA" id="ARBA00022679"/>
    </source>
</evidence>
<dbReference type="Gene3D" id="3.40.1190.20">
    <property type="match status" value="1"/>
</dbReference>
<evidence type="ECO:0000259" key="5">
    <source>
        <dbReference type="Pfam" id="PF00294"/>
    </source>
</evidence>
<dbReference type="InterPro" id="IPR011611">
    <property type="entry name" value="PfkB_dom"/>
</dbReference>
<name>A0A0A9CDP5_ARUDO</name>
<reference evidence="6" key="1">
    <citation type="submission" date="2014-09" db="EMBL/GenBank/DDBJ databases">
        <authorList>
            <person name="Magalhaes I.L.F."/>
            <person name="Oliveira U."/>
            <person name="Santos F.R."/>
            <person name="Vidigal T.H.D.A."/>
            <person name="Brescovit A.D."/>
            <person name="Santos A.J."/>
        </authorList>
    </citation>
    <scope>NUCLEOTIDE SEQUENCE</scope>
    <source>
        <tissue evidence="6">Shoot tissue taken approximately 20 cm above the soil surface</tissue>
    </source>
</reference>
<dbReference type="Pfam" id="PF00294">
    <property type="entry name" value="PfkB"/>
    <property type="match status" value="1"/>
</dbReference>
<dbReference type="PROSITE" id="PS00584">
    <property type="entry name" value="PFKB_KINASES_2"/>
    <property type="match status" value="1"/>
</dbReference>
<dbReference type="GO" id="GO:0016301">
    <property type="term" value="F:kinase activity"/>
    <property type="evidence" value="ECO:0007669"/>
    <property type="project" value="UniProtKB-KW"/>
</dbReference>
<accession>A0A0A9CDP5</accession>
<dbReference type="AlphaFoldDB" id="A0A0A9CDP5"/>
<evidence type="ECO:0000256" key="1">
    <source>
        <dbReference type="ARBA" id="ARBA00010688"/>
    </source>
</evidence>
<protein>
    <recommendedName>
        <fullName evidence="5">Carbohydrate kinase PfkB domain-containing protein</fullName>
    </recommendedName>
</protein>
<organism evidence="6">
    <name type="scientific">Arundo donax</name>
    <name type="common">Giant reed</name>
    <name type="synonym">Donax arundinaceus</name>
    <dbReference type="NCBI Taxonomy" id="35708"/>
    <lineage>
        <taxon>Eukaryota</taxon>
        <taxon>Viridiplantae</taxon>
        <taxon>Streptophyta</taxon>
        <taxon>Embryophyta</taxon>
        <taxon>Tracheophyta</taxon>
        <taxon>Spermatophyta</taxon>
        <taxon>Magnoliopsida</taxon>
        <taxon>Liliopsida</taxon>
        <taxon>Poales</taxon>
        <taxon>Poaceae</taxon>
        <taxon>PACMAD clade</taxon>
        <taxon>Arundinoideae</taxon>
        <taxon>Arundineae</taxon>
        <taxon>Arundo</taxon>
    </lineage>
</organism>
<keyword evidence="2 4" id="KW-0808">Transferase</keyword>
<dbReference type="PANTHER" id="PTHR10584">
    <property type="entry name" value="SUGAR KINASE"/>
    <property type="match status" value="1"/>
</dbReference>
<evidence type="ECO:0000256" key="4">
    <source>
        <dbReference type="RuleBase" id="RU003704"/>
    </source>
</evidence>
<dbReference type="PANTHER" id="PTHR10584:SF166">
    <property type="entry name" value="RIBOKINASE"/>
    <property type="match status" value="1"/>
</dbReference>